<name>A0ABU8YAR4_9MICO</name>
<accession>A0ABU8YAR4</accession>
<evidence type="ECO:0000313" key="2">
    <source>
        <dbReference type="Proteomes" id="UP001370299"/>
    </source>
</evidence>
<evidence type="ECO:0000313" key="1">
    <source>
        <dbReference type="EMBL" id="MEK0171896.1"/>
    </source>
</evidence>
<protein>
    <submittedName>
        <fullName evidence="1">Uncharacterized protein</fullName>
    </submittedName>
</protein>
<keyword evidence="2" id="KW-1185">Reference proteome</keyword>
<organism evidence="1 2">
    <name type="scientific">Curtobacterium citreum</name>
    <dbReference type="NCBI Taxonomy" id="2036"/>
    <lineage>
        <taxon>Bacteria</taxon>
        <taxon>Bacillati</taxon>
        <taxon>Actinomycetota</taxon>
        <taxon>Actinomycetes</taxon>
        <taxon>Micrococcales</taxon>
        <taxon>Microbacteriaceae</taxon>
        <taxon>Curtobacterium</taxon>
    </lineage>
</organism>
<reference evidence="1 2" key="1">
    <citation type="submission" date="2024-03" db="EMBL/GenBank/DDBJ databases">
        <title>Whole genomes of four grape xylem sap localized bacterial endophytes.</title>
        <authorList>
            <person name="Kumar G."/>
            <person name="Savka M.A."/>
        </authorList>
    </citation>
    <scope>NUCLEOTIDE SEQUENCE [LARGE SCALE GENOMIC DNA]</scope>
    <source>
        <strain evidence="1 2">RIT_GXS8</strain>
    </source>
</reference>
<sequence>MHDSADHWNVWLGSEVVCDVTRTDQFTVGSPDNSIAGAHSSLESAAAQVQGWVRWSGR</sequence>
<dbReference type="EMBL" id="JBBLYY010000051">
    <property type="protein sequence ID" value="MEK0171896.1"/>
    <property type="molecule type" value="Genomic_DNA"/>
</dbReference>
<dbReference type="Proteomes" id="UP001370299">
    <property type="component" value="Unassembled WGS sequence"/>
</dbReference>
<proteinExistence type="predicted"/>
<comment type="caution">
    <text evidence="1">The sequence shown here is derived from an EMBL/GenBank/DDBJ whole genome shotgun (WGS) entry which is preliminary data.</text>
</comment>
<gene>
    <name evidence="1" type="ORF">WMN62_10475</name>
</gene>